<feature type="repeat" description="TPR" evidence="8">
    <location>
        <begin position="397"/>
        <end position="430"/>
    </location>
</feature>
<dbReference type="SUPFAM" id="SSF48452">
    <property type="entry name" value="TPR-like"/>
    <property type="match status" value="3"/>
</dbReference>
<name>A0A1H5J2F1_PSEAG</name>
<dbReference type="UniPathway" id="UPA00378"/>
<protein>
    <recommendedName>
        <fullName evidence="3">protein O-GlcNAc transferase</fullName>
        <ecNumber evidence="3">2.4.1.255</ecNumber>
    </recommendedName>
</protein>
<feature type="domain" description="O-GlcNAc transferase C-terminal" evidence="9">
    <location>
        <begin position="749"/>
        <end position="922"/>
    </location>
</feature>
<sequence length="940" mass="106381">MTVDSTWLIEFFRRQARLGFEEGDYTRTRNSCRGVLKELPDDPEALSLLGDAALASHDAAVACKTFDRLLELDPGNAQHALKLGKAYLQIQDWVAAAAAFKQVLELEPEHGEAAQSLVLVEQLQERLHVLGQVAAYQPGRNEPCSCGSGLKYKKCCLQTNTQQILKQCLEQASQAEDWERVISLAGEILTPTAQDQRAEALARYHLEQRADAYPLVVAARRNFPKDPEVLAALADLELDHNVTEAEALASLALAFDPGQWLAHLVLSACCSRTNRLEKAESILRELIRNNPQCDLAWQRLSTLLRKNHRLPDDLLAMREWTQKCPENPDAWCHLGMSTVTAEANLEEARAYLEKALSLKPEHHEALCWLGLSYQHQQNPQTALGYLLQGLQLKSDYQLGWNMLGAVYHSVGRQHEAEGCFMRAIAISPKQSLSWNNLANTYLDASLLDEAEKVMRVALDINQNEAVLWNNLGNILGARKRLREAYKAYVKALEIAPEFKQVFVNLAGIESQFGDFNTAVEQLRQVLDNPLARTNILFTVNYHPDWTGPEVFSVYREVVDGYFPKRKYFSHKNERSAGRKLRIGYVSPDFCHHVCSYFIEPLMRNHDHENFEIFAYSLVKREDHVTERFVKYADHWRLCTGLTSEAIAEQIYADQIDILVDLAGHTGNNRLEAFAMKPAPVQVSWWVGFAFGSGLEQMDYFLADEQMLPPGCESSFAENLWRMPAPAIVYEPSVAMPELSDLPALKNGYITFGSLTRPIRVNYKVIRAWSELLKRVPNSKLILDSHSFQDTSLCDYYRSEFAKNDIPAHRLVIGFTSPVSAVLKKIDIALDCFPHNSGTTLFESLWMGLPFVSLRDRPSMGRVGATILHGVGRDEWIANDETQYVDKLVTLASDVPALAKLRAGLREEMQASPLCNGPDFTRRMELTYREMWQRYCEEGEQ</sequence>
<dbReference type="STRING" id="53406.SAMN05421553_4869"/>
<keyword evidence="5 10" id="KW-0808">Transferase</keyword>
<dbReference type="Gene3D" id="3.40.50.11380">
    <property type="match status" value="1"/>
</dbReference>
<feature type="repeat" description="TPR" evidence="8">
    <location>
        <begin position="465"/>
        <end position="498"/>
    </location>
</feature>
<dbReference type="EC" id="2.4.1.255" evidence="3"/>
<dbReference type="RefSeq" id="WP_090387549.1">
    <property type="nucleotide sequence ID" value="NZ_FNSC01000001.1"/>
</dbReference>
<dbReference type="InterPro" id="IPR051939">
    <property type="entry name" value="Glycosyltr_41/O-GlcNAc_trsf"/>
</dbReference>
<evidence type="ECO:0000256" key="3">
    <source>
        <dbReference type="ARBA" id="ARBA00011970"/>
    </source>
</evidence>
<feature type="domain" description="O-GlcNAc transferase C-terminal" evidence="9">
    <location>
        <begin position="567"/>
        <end position="727"/>
    </location>
</feature>
<dbReference type="Pfam" id="PF13432">
    <property type="entry name" value="TPR_16"/>
    <property type="match status" value="1"/>
</dbReference>
<dbReference type="InterPro" id="IPR004027">
    <property type="entry name" value="SEC_C_motif"/>
</dbReference>
<dbReference type="InterPro" id="IPR019734">
    <property type="entry name" value="TPR_rpt"/>
</dbReference>
<dbReference type="Pfam" id="PF13431">
    <property type="entry name" value="TPR_17"/>
    <property type="match status" value="1"/>
</dbReference>
<dbReference type="EMBL" id="FNSC01000001">
    <property type="protein sequence ID" value="SEE46610.1"/>
    <property type="molecule type" value="Genomic_DNA"/>
</dbReference>
<comment type="similarity">
    <text evidence="2">Belongs to the glycosyltransferase 41 family. O-GlcNAc transferase subfamily.</text>
</comment>
<evidence type="ECO:0000256" key="5">
    <source>
        <dbReference type="ARBA" id="ARBA00022679"/>
    </source>
</evidence>
<keyword evidence="4" id="KW-0328">Glycosyltransferase</keyword>
<gene>
    <name evidence="10" type="ORF">SAMN05421553_4869</name>
</gene>
<dbReference type="Proteomes" id="UP000242849">
    <property type="component" value="Unassembled WGS sequence"/>
</dbReference>
<dbReference type="Pfam" id="PF14559">
    <property type="entry name" value="TPR_19"/>
    <property type="match status" value="2"/>
</dbReference>
<evidence type="ECO:0000256" key="7">
    <source>
        <dbReference type="ARBA" id="ARBA00022803"/>
    </source>
</evidence>
<dbReference type="Pfam" id="PF00515">
    <property type="entry name" value="TPR_1"/>
    <property type="match status" value="1"/>
</dbReference>
<dbReference type="Pfam" id="PF13844">
    <property type="entry name" value="Glyco_transf_41"/>
    <property type="match status" value="2"/>
</dbReference>
<keyword evidence="7 8" id="KW-0802">TPR repeat</keyword>
<dbReference type="Gene3D" id="3.40.50.2000">
    <property type="entry name" value="Glycogen Phosphorylase B"/>
    <property type="match status" value="1"/>
</dbReference>
<dbReference type="GO" id="GO:0097363">
    <property type="term" value="F:protein O-acetylglucosaminyltransferase activity"/>
    <property type="evidence" value="ECO:0007669"/>
    <property type="project" value="UniProtKB-EC"/>
</dbReference>
<evidence type="ECO:0000259" key="9">
    <source>
        <dbReference type="Pfam" id="PF13844"/>
    </source>
</evidence>
<dbReference type="PANTHER" id="PTHR44835:SF1">
    <property type="entry name" value="PROTEIN O-GLCNAC TRANSFERASE"/>
    <property type="match status" value="1"/>
</dbReference>
<feature type="repeat" description="TPR" evidence="8">
    <location>
        <begin position="77"/>
        <end position="110"/>
    </location>
</feature>
<evidence type="ECO:0000256" key="4">
    <source>
        <dbReference type="ARBA" id="ARBA00022676"/>
    </source>
</evidence>
<dbReference type="SUPFAM" id="SSF103642">
    <property type="entry name" value="Sec-C motif"/>
    <property type="match status" value="1"/>
</dbReference>
<dbReference type="Pfam" id="PF02810">
    <property type="entry name" value="SEC-C"/>
    <property type="match status" value="1"/>
</dbReference>
<dbReference type="InterPro" id="IPR011990">
    <property type="entry name" value="TPR-like_helical_dom_sf"/>
</dbReference>
<evidence type="ECO:0000313" key="11">
    <source>
        <dbReference type="Proteomes" id="UP000242849"/>
    </source>
</evidence>
<keyword evidence="11" id="KW-1185">Reference proteome</keyword>
<evidence type="ECO:0000313" key="10">
    <source>
        <dbReference type="EMBL" id="SEE46610.1"/>
    </source>
</evidence>
<organism evidence="10 11">
    <name type="scientific">Pseudomonas anguilliseptica</name>
    <dbReference type="NCBI Taxonomy" id="53406"/>
    <lineage>
        <taxon>Bacteria</taxon>
        <taxon>Pseudomonadati</taxon>
        <taxon>Pseudomonadota</taxon>
        <taxon>Gammaproteobacteria</taxon>
        <taxon>Pseudomonadales</taxon>
        <taxon>Pseudomonadaceae</taxon>
        <taxon>Pseudomonas</taxon>
    </lineage>
</organism>
<dbReference type="SMART" id="SM00028">
    <property type="entry name" value="TPR"/>
    <property type="match status" value="8"/>
</dbReference>
<dbReference type="OrthoDB" id="255821at2"/>
<evidence type="ECO:0000256" key="6">
    <source>
        <dbReference type="ARBA" id="ARBA00022737"/>
    </source>
</evidence>
<dbReference type="PANTHER" id="PTHR44835">
    <property type="entry name" value="UDP-N-ACETYLGLUCOSAMINE--PEPTIDE N-ACETYLGLUCOSAMINYLTRANSFERASE SPINDLY-RELATED"/>
    <property type="match status" value="1"/>
</dbReference>
<evidence type="ECO:0000256" key="8">
    <source>
        <dbReference type="PROSITE-ProRule" id="PRU00339"/>
    </source>
</evidence>
<evidence type="ECO:0000256" key="2">
    <source>
        <dbReference type="ARBA" id="ARBA00005386"/>
    </source>
</evidence>
<dbReference type="PROSITE" id="PS50005">
    <property type="entry name" value="TPR"/>
    <property type="match status" value="4"/>
</dbReference>
<proteinExistence type="inferred from homology"/>
<accession>A0A1H5J2F1</accession>
<keyword evidence="6" id="KW-0677">Repeat</keyword>
<dbReference type="InterPro" id="IPR029489">
    <property type="entry name" value="OGT/SEC/SPY_C"/>
</dbReference>
<dbReference type="SUPFAM" id="SSF53756">
    <property type="entry name" value="UDP-Glycosyltransferase/glycogen phosphorylase"/>
    <property type="match status" value="1"/>
</dbReference>
<feature type="repeat" description="TPR" evidence="8">
    <location>
        <begin position="43"/>
        <end position="76"/>
    </location>
</feature>
<comment type="pathway">
    <text evidence="1">Protein modification; protein glycosylation.</text>
</comment>
<evidence type="ECO:0000256" key="1">
    <source>
        <dbReference type="ARBA" id="ARBA00004922"/>
    </source>
</evidence>
<reference evidence="11" key="1">
    <citation type="submission" date="2016-10" db="EMBL/GenBank/DDBJ databases">
        <authorList>
            <person name="Varghese N."/>
            <person name="Submissions S."/>
        </authorList>
    </citation>
    <scope>NUCLEOTIDE SEQUENCE [LARGE SCALE GENOMIC DNA]</scope>
    <source>
        <strain evidence="11">DSM 12111</strain>
    </source>
</reference>
<dbReference type="Gene3D" id="1.25.40.10">
    <property type="entry name" value="Tetratricopeptide repeat domain"/>
    <property type="match status" value="3"/>
</dbReference>
<dbReference type="AlphaFoldDB" id="A0A1H5J2F1"/>